<dbReference type="SUPFAM" id="SSF111369">
    <property type="entry name" value="HlyD-like secretion proteins"/>
    <property type="match status" value="1"/>
</dbReference>
<keyword evidence="2" id="KW-0472">Membrane</keyword>
<keyword evidence="2" id="KW-1133">Transmembrane helix</keyword>
<dbReference type="Pfam" id="PF25917">
    <property type="entry name" value="BSH_RND"/>
    <property type="match status" value="1"/>
</dbReference>
<evidence type="ECO:0000313" key="6">
    <source>
        <dbReference type="Proteomes" id="UP001057998"/>
    </source>
</evidence>
<evidence type="ECO:0000256" key="2">
    <source>
        <dbReference type="SAM" id="Phobius"/>
    </source>
</evidence>
<dbReference type="InterPro" id="IPR006143">
    <property type="entry name" value="RND_pump_MFP"/>
</dbReference>
<evidence type="ECO:0000256" key="1">
    <source>
        <dbReference type="ARBA" id="ARBA00009477"/>
    </source>
</evidence>
<reference evidence="5" key="1">
    <citation type="submission" date="2022-07" db="EMBL/GenBank/DDBJ databases">
        <title>Genome sequencing of Photobacterium atrarenae GJH2-4.</title>
        <authorList>
            <person name="Park S.-J."/>
        </authorList>
    </citation>
    <scope>NUCLEOTIDE SEQUENCE</scope>
    <source>
        <strain evidence="5">GJH2-4</strain>
    </source>
</reference>
<dbReference type="PANTHER" id="PTHR30469:SF29">
    <property type="entry name" value="BLR2860 PROTEIN"/>
    <property type="match status" value="1"/>
</dbReference>
<feature type="domain" description="Multidrug resistance protein MdtA-like barrel-sandwich hybrid" evidence="3">
    <location>
        <begin position="80"/>
        <end position="208"/>
    </location>
</feature>
<feature type="domain" description="CusB-like beta-barrel" evidence="4">
    <location>
        <begin position="215"/>
        <end position="283"/>
    </location>
</feature>
<sequence>MLPLKQLLSRKPWIISLCVVLGIGLWLLSGQTSDDATKQDPSAATRQSSTPPLAKVVVEQFQTSPTQKAITLYGRTAPDREATLAAEVAGTVEQLQIRKGQRVTKGQPLIRLDKADRELQLKRAQALLRVREKEFNASRSLRAKGLQGEVALSQAEAALIEAKATVRNLELALEDTVVTAPFDGIIENLLVEQGDYLGVGDPVATIVDLNPLVIGADVNERHIQQIQRGMDANITLVDGATTKGELRYQASVADPQTNTFAIEIEIPNPDMRLNAGASASVELVLDTREAIKVSPSMLALDEAGNLGIKTLVKDNKVSFVPISIVKVEPDGIWLDGVGKQVSVITVGQGFVRDGENVIPVQQAEAK</sequence>
<keyword evidence="6" id="KW-1185">Reference proteome</keyword>
<evidence type="ECO:0000259" key="3">
    <source>
        <dbReference type="Pfam" id="PF25917"/>
    </source>
</evidence>
<dbReference type="EMBL" id="CP101508">
    <property type="protein sequence ID" value="UTV26587.1"/>
    <property type="molecule type" value="Genomic_DNA"/>
</dbReference>
<name>A0ABY5GBM3_9GAMM</name>
<dbReference type="NCBIfam" id="TIGR01730">
    <property type="entry name" value="RND_mfp"/>
    <property type="match status" value="1"/>
</dbReference>
<dbReference type="PANTHER" id="PTHR30469">
    <property type="entry name" value="MULTIDRUG RESISTANCE PROTEIN MDTA"/>
    <property type="match status" value="1"/>
</dbReference>
<dbReference type="Proteomes" id="UP001057998">
    <property type="component" value="Chromosome 1"/>
</dbReference>
<protein>
    <submittedName>
        <fullName evidence="5">Efflux RND transporter periplasmic adaptor subunit</fullName>
    </submittedName>
</protein>
<dbReference type="InterPro" id="IPR058625">
    <property type="entry name" value="MdtA-like_BSH"/>
</dbReference>
<dbReference type="Pfam" id="PF25954">
    <property type="entry name" value="Beta-barrel_RND_2"/>
    <property type="match status" value="1"/>
</dbReference>
<dbReference type="Gene3D" id="2.40.30.170">
    <property type="match status" value="1"/>
</dbReference>
<evidence type="ECO:0000313" key="5">
    <source>
        <dbReference type="EMBL" id="UTV26587.1"/>
    </source>
</evidence>
<gene>
    <name evidence="5" type="ORF">NNL38_09420</name>
</gene>
<dbReference type="RefSeq" id="WP_255387797.1">
    <property type="nucleotide sequence ID" value="NZ_CP101508.1"/>
</dbReference>
<comment type="similarity">
    <text evidence="1">Belongs to the membrane fusion protein (MFP) (TC 8.A.1) family.</text>
</comment>
<evidence type="ECO:0000259" key="4">
    <source>
        <dbReference type="Pfam" id="PF25954"/>
    </source>
</evidence>
<proteinExistence type="inferred from homology"/>
<dbReference type="InterPro" id="IPR058792">
    <property type="entry name" value="Beta-barrel_RND_2"/>
</dbReference>
<dbReference type="Gene3D" id="2.40.50.100">
    <property type="match status" value="2"/>
</dbReference>
<accession>A0ABY5GBM3</accession>
<feature type="transmembrane region" description="Helical" evidence="2">
    <location>
        <begin position="12"/>
        <end position="29"/>
    </location>
</feature>
<keyword evidence="2" id="KW-0812">Transmembrane</keyword>
<organism evidence="5 6">
    <name type="scientific">Photobacterium atrarenae</name>
    <dbReference type="NCBI Taxonomy" id="865757"/>
    <lineage>
        <taxon>Bacteria</taxon>
        <taxon>Pseudomonadati</taxon>
        <taxon>Pseudomonadota</taxon>
        <taxon>Gammaproteobacteria</taxon>
        <taxon>Vibrionales</taxon>
        <taxon>Vibrionaceae</taxon>
        <taxon>Photobacterium</taxon>
    </lineage>
</organism>